<organism evidence="1 2">
    <name type="scientific">Solanum commersonii</name>
    <name type="common">Commerson's wild potato</name>
    <name type="synonym">Commerson's nightshade</name>
    <dbReference type="NCBI Taxonomy" id="4109"/>
    <lineage>
        <taxon>Eukaryota</taxon>
        <taxon>Viridiplantae</taxon>
        <taxon>Streptophyta</taxon>
        <taxon>Embryophyta</taxon>
        <taxon>Tracheophyta</taxon>
        <taxon>Spermatophyta</taxon>
        <taxon>Magnoliopsida</taxon>
        <taxon>eudicotyledons</taxon>
        <taxon>Gunneridae</taxon>
        <taxon>Pentapetalae</taxon>
        <taxon>asterids</taxon>
        <taxon>lamiids</taxon>
        <taxon>Solanales</taxon>
        <taxon>Solanaceae</taxon>
        <taxon>Solanoideae</taxon>
        <taxon>Solaneae</taxon>
        <taxon>Solanum</taxon>
    </lineage>
</organism>
<comment type="caution">
    <text evidence="1">The sequence shown here is derived from an EMBL/GenBank/DDBJ whole genome shotgun (WGS) entry which is preliminary data.</text>
</comment>
<reference evidence="1 2" key="1">
    <citation type="submission" date="2020-09" db="EMBL/GenBank/DDBJ databases">
        <title>De no assembly of potato wild relative species, Solanum commersonii.</title>
        <authorList>
            <person name="Cho K."/>
        </authorList>
    </citation>
    <scope>NUCLEOTIDE SEQUENCE [LARGE SCALE GENOMIC DNA]</scope>
    <source>
        <strain evidence="1">LZ3.2</strain>
        <tissue evidence="1">Leaf</tissue>
    </source>
</reference>
<proteinExistence type="predicted"/>
<evidence type="ECO:0000313" key="1">
    <source>
        <dbReference type="EMBL" id="KAG5608244.1"/>
    </source>
</evidence>
<keyword evidence="2" id="KW-1185">Reference proteome</keyword>
<gene>
    <name evidence="1" type="ORF">H5410_019525</name>
</gene>
<accession>A0A9J5Z9U6</accession>
<dbReference type="AlphaFoldDB" id="A0A9J5Z9U6"/>
<sequence>MVTLNVINAYGPQMIFIEKTTFLEGSVGQGYERSHRKNPRGYDDKHEDFDFGDRYEGRVCLDFTDVFELS</sequence>
<protein>
    <submittedName>
        <fullName evidence="1">Uncharacterized protein</fullName>
    </submittedName>
</protein>
<name>A0A9J5Z9U6_SOLCO</name>
<dbReference type="Proteomes" id="UP000824120">
    <property type="component" value="Chromosome 4"/>
</dbReference>
<dbReference type="EMBL" id="JACXVP010000004">
    <property type="protein sequence ID" value="KAG5608244.1"/>
    <property type="molecule type" value="Genomic_DNA"/>
</dbReference>
<evidence type="ECO:0000313" key="2">
    <source>
        <dbReference type="Proteomes" id="UP000824120"/>
    </source>
</evidence>